<keyword evidence="3" id="KW-1185">Reference proteome</keyword>
<dbReference type="GeneID" id="64592603"/>
<proteinExistence type="predicted"/>
<gene>
    <name evidence="2" type="ORF">HD556DRAFT_1249371</name>
</gene>
<dbReference type="Pfam" id="PF20231">
    <property type="entry name" value="DUF6589"/>
    <property type="match status" value="1"/>
</dbReference>
<dbReference type="Proteomes" id="UP000719766">
    <property type="component" value="Unassembled WGS sequence"/>
</dbReference>
<evidence type="ECO:0000313" key="2">
    <source>
        <dbReference type="EMBL" id="KAG1785763.1"/>
    </source>
</evidence>
<protein>
    <recommendedName>
        <fullName evidence="1">DUF6589 domain-containing protein</fullName>
    </recommendedName>
</protein>
<organism evidence="2 3">
    <name type="scientific">Suillus plorans</name>
    <dbReference type="NCBI Taxonomy" id="116603"/>
    <lineage>
        <taxon>Eukaryota</taxon>
        <taxon>Fungi</taxon>
        <taxon>Dikarya</taxon>
        <taxon>Basidiomycota</taxon>
        <taxon>Agaricomycotina</taxon>
        <taxon>Agaricomycetes</taxon>
        <taxon>Agaricomycetidae</taxon>
        <taxon>Boletales</taxon>
        <taxon>Suillineae</taxon>
        <taxon>Suillaceae</taxon>
        <taxon>Suillus</taxon>
    </lineage>
</organism>
<dbReference type="OrthoDB" id="4743193at2759"/>
<dbReference type="AlphaFoldDB" id="A0A9P7DB63"/>
<comment type="caution">
    <text evidence="2">The sequence shown here is derived from an EMBL/GenBank/DDBJ whole genome shotgun (WGS) entry which is preliminary data.</text>
</comment>
<evidence type="ECO:0000313" key="3">
    <source>
        <dbReference type="Proteomes" id="UP000719766"/>
    </source>
</evidence>
<feature type="non-terminal residue" evidence="2">
    <location>
        <position position="1"/>
    </location>
</feature>
<sequence length="147" mass="16987">RIIRLNLLCNPTGKPNAFRAVDWLVERNNLYTKVIFAGTGPNRTIDHIIKQSPLIEVFRNCHVIMENAFYLKNRTIRHTHPDMAATIEKLRSHIQSTSSYMISQNRSAKRVIEDQIAVGMKLIQQKKVSLTMSSEDRYEAEAEDFNN</sequence>
<feature type="domain" description="DUF6589" evidence="1">
    <location>
        <begin position="2"/>
        <end position="78"/>
    </location>
</feature>
<reference evidence="2" key="1">
    <citation type="journal article" date="2020" name="New Phytol.">
        <title>Comparative genomics reveals dynamic genome evolution in host specialist ectomycorrhizal fungi.</title>
        <authorList>
            <person name="Lofgren L.A."/>
            <person name="Nguyen N.H."/>
            <person name="Vilgalys R."/>
            <person name="Ruytinx J."/>
            <person name="Liao H.L."/>
            <person name="Branco S."/>
            <person name="Kuo A."/>
            <person name="LaButti K."/>
            <person name="Lipzen A."/>
            <person name="Andreopoulos W."/>
            <person name="Pangilinan J."/>
            <person name="Riley R."/>
            <person name="Hundley H."/>
            <person name="Na H."/>
            <person name="Barry K."/>
            <person name="Grigoriev I.V."/>
            <person name="Stajich J.E."/>
            <person name="Kennedy P.G."/>
        </authorList>
    </citation>
    <scope>NUCLEOTIDE SEQUENCE</scope>
    <source>
        <strain evidence="2">S12</strain>
    </source>
</reference>
<dbReference type="EMBL" id="JABBWE010000104">
    <property type="protein sequence ID" value="KAG1785763.1"/>
    <property type="molecule type" value="Genomic_DNA"/>
</dbReference>
<evidence type="ECO:0000259" key="1">
    <source>
        <dbReference type="Pfam" id="PF20231"/>
    </source>
</evidence>
<dbReference type="InterPro" id="IPR046496">
    <property type="entry name" value="DUF6589"/>
</dbReference>
<dbReference type="RefSeq" id="XP_041153246.1">
    <property type="nucleotide sequence ID" value="XM_041298839.1"/>
</dbReference>
<accession>A0A9P7DB63</accession>
<name>A0A9P7DB63_9AGAM</name>